<dbReference type="eggNOG" id="COG0569">
    <property type="taxonomic scope" value="Bacteria"/>
</dbReference>
<dbReference type="InterPro" id="IPR036291">
    <property type="entry name" value="NAD(P)-bd_dom_sf"/>
</dbReference>
<dbReference type="SUPFAM" id="SSF116726">
    <property type="entry name" value="TrkA C-terminal domain-like"/>
    <property type="match status" value="1"/>
</dbReference>
<dbReference type="RefSeq" id="WP_012869476.1">
    <property type="nucleotide sequence ID" value="NC_013522.1"/>
</dbReference>
<dbReference type="EMBL" id="CP001818">
    <property type="protein sequence ID" value="ACZ18961.1"/>
    <property type="molecule type" value="Genomic_DNA"/>
</dbReference>
<dbReference type="InterPro" id="IPR006037">
    <property type="entry name" value="RCK_C"/>
</dbReference>
<evidence type="ECO:0000313" key="2">
    <source>
        <dbReference type="EMBL" id="ACZ18961.1"/>
    </source>
</evidence>
<proteinExistence type="predicted"/>
<dbReference type="InterPro" id="IPR050721">
    <property type="entry name" value="Trk_Ktr_HKT_K-transport"/>
</dbReference>
<dbReference type="Gene3D" id="3.30.70.1450">
    <property type="entry name" value="Regulator of K+ conductance, C-terminal domain"/>
    <property type="match status" value="1"/>
</dbReference>
<dbReference type="Proteomes" id="UP000002030">
    <property type="component" value="Chromosome"/>
</dbReference>
<name>D1B9K8_THEAS</name>
<dbReference type="OrthoDB" id="9776294at2"/>
<dbReference type="SUPFAM" id="SSF51735">
    <property type="entry name" value="NAD(P)-binding Rossmann-fold domains"/>
    <property type="match status" value="1"/>
</dbReference>
<dbReference type="GO" id="GO:0006813">
    <property type="term" value="P:potassium ion transport"/>
    <property type="evidence" value="ECO:0007669"/>
    <property type="project" value="InterPro"/>
</dbReference>
<sequence length="221" mass="24084">MSKKKTVLVIGLGRFGQSLCLRLTQMGHRVIGVDRVKARVEELAEEVDFVAQMDASDEEALLKVGAKEVDLAVVAIGEGLEASVLATAILNGLGVPVWARAISDIHAKVLSAVGASKVFFPERDMGAVMAEQIVHPWMSYFSLGGDPDITITYVLGKRLAGKSLKDLDLTKRHGVLVLFAERHGKRYVPRGDTVILQEDKLWIAGENDNVTKFMAWLGMEG</sequence>
<keyword evidence="3" id="KW-1185">Reference proteome</keyword>
<dbReference type="PANTHER" id="PTHR43833:SF7">
    <property type="entry name" value="KTR SYSTEM POTASSIUM UPTAKE PROTEIN C"/>
    <property type="match status" value="1"/>
</dbReference>
<reference evidence="2 3" key="1">
    <citation type="journal article" date="2009" name="Stand. Genomic Sci.">
        <title>Complete genome sequence of Thermanaerovibrio acidaminovorans type strain (Su883).</title>
        <authorList>
            <person name="Chovatia M."/>
            <person name="Sikorski J."/>
            <person name="Schroder M."/>
            <person name="Lapidus A."/>
            <person name="Nolan M."/>
            <person name="Tice H."/>
            <person name="Glavina Del Rio T."/>
            <person name="Copeland A."/>
            <person name="Cheng J.F."/>
            <person name="Lucas S."/>
            <person name="Chen F."/>
            <person name="Bruce D."/>
            <person name="Goodwin L."/>
            <person name="Pitluck S."/>
            <person name="Ivanova N."/>
            <person name="Mavromatis K."/>
            <person name="Ovchinnikova G."/>
            <person name="Pati A."/>
            <person name="Chen A."/>
            <person name="Palaniappan K."/>
            <person name="Land M."/>
            <person name="Hauser L."/>
            <person name="Chang Y.J."/>
            <person name="Jeffries C.D."/>
            <person name="Chain P."/>
            <person name="Saunders E."/>
            <person name="Detter J.C."/>
            <person name="Brettin T."/>
            <person name="Rohde M."/>
            <person name="Goker M."/>
            <person name="Spring S."/>
            <person name="Bristow J."/>
            <person name="Markowitz V."/>
            <person name="Hugenholtz P."/>
            <person name="Kyrpides N.C."/>
            <person name="Klenk H.P."/>
            <person name="Eisen J.A."/>
        </authorList>
    </citation>
    <scope>NUCLEOTIDE SEQUENCE [LARGE SCALE GENOMIC DNA]</scope>
    <source>
        <strain evidence="3">ATCC 49978 / DSM 6589 / Su883</strain>
    </source>
</reference>
<dbReference type="HOGENOM" id="CLU_046525_3_2_0"/>
<dbReference type="KEGG" id="tai:Taci_0728"/>
<protein>
    <submittedName>
        <fullName evidence="2">TrkA-N domain protein</fullName>
    </submittedName>
</protein>
<dbReference type="PROSITE" id="PS51202">
    <property type="entry name" value="RCK_C"/>
    <property type="match status" value="1"/>
</dbReference>
<dbReference type="Pfam" id="PF02080">
    <property type="entry name" value="TrkA_C"/>
    <property type="match status" value="1"/>
</dbReference>
<dbReference type="PANTHER" id="PTHR43833">
    <property type="entry name" value="POTASSIUM CHANNEL PROTEIN 2-RELATED-RELATED"/>
    <property type="match status" value="1"/>
</dbReference>
<evidence type="ECO:0000313" key="3">
    <source>
        <dbReference type="Proteomes" id="UP000002030"/>
    </source>
</evidence>
<feature type="domain" description="RCK C-terminal" evidence="1">
    <location>
        <begin position="138"/>
        <end position="219"/>
    </location>
</feature>
<dbReference type="EnsemblBacteria" id="ACZ18961">
    <property type="protein sequence ID" value="ACZ18961"/>
    <property type="gene ID" value="Taci_0728"/>
</dbReference>
<organism evidence="2 3">
    <name type="scientific">Thermanaerovibrio acidaminovorans (strain ATCC 49978 / DSM 6589 / Su883)</name>
    <name type="common">Selenomonas acidaminovorans</name>
    <dbReference type="NCBI Taxonomy" id="525903"/>
    <lineage>
        <taxon>Bacteria</taxon>
        <taxon>Thermotogati</taxon>
        <taxon>Synergistota</taxon>
        <taxon>Synergistia</taxon>
        <taxon>Synergistales</taxon>
        <taxon>Synergistaceae</taxon>
        <taxon>Thermanaerovibrio</taxon>
    </lineage>
</organism>
<dbReference type="STRING" id="525903.Taci_0728"/>
<evidence type="ECO:0000259" key="1">
    <source>
        <dbReference type="PROSITE" id="PS51202"/>
    </source>
</evidence>
<dbReference type="InterPro" id="IPR036721">
    <property type="entry name" value="RCK_C_sf"/>
</dbReference>
<dbReference type="AlphaFoldDB" id="D1B9K8"/>
<dbReference type="Pfam" id="PF02254">
    <property type="entry name" value="TrkA_N"/>
    <property type="match status" value="1"/>
</dbReference>
<gene>
    <name evidence="2" type="ordered locus">Taci_0728</name>
</gene>
<accession>D1B9K8</accession>
<dbReference type="GO" id="GO:0008324">
    <property type="term" value="F:monoatomic cation transmembrane transporter activity"/>
    <property type="evidence" value="ECO:0007669"/>
    <property type="project" value="InterPro"/>
</dbReference>
<dbReference type="InterPro" id="IPR003148">
    <property type="entry name" value="RCK_N"/>
</dbReference>
<dbReference type="Gene3D" id="3.40.50.720">
    <property type="entry name" value="NAD(P)-binding Rossmann-like Domain"/>
    <property type="match status" value="1"/>
</dbReference>